<accession>A0A4Q5A0H2</accession>
<dbReference type="EMBL" id="RYUH01000010">
    <property type="protein sequence ID" value="RYQ10456.1"/>
    <property type="molecule type" value="Genomic_DNA"/>
</dbReference>
<gene>
    <name evidence="1" type="ORF">PG2093B_1039</name>
</gene>
<sequence length="78" mass="8407">MTVKQLKRMWLAGIRMLGYGMAVAFAGAALASIVTTIVKANDDYRTDMMFEDLPVSAHGRVAAAASARPCTSMRAVRD</sequence>
<organism evidence="1 2">
    <name type="scientific">Bifidobacterium pseudolongum subsp. globosum</name>
    <dbReference type="NCBI Taxonomy" id="1690"/>
    <lineage>
        <taxon>Bacteria</taxon>
        <taxon>Bacillati</taxon>
        <taxon>Actinomycetota</taxon>
        <taxon>Actinomycetes</taxon>
        <taxon>Bifidobacteriales</taxon>
        <taxon>Bifidobacteriaceae</taxon>
        <taxon>Bifidobacterium</taxon>
    </lineage>
</organism>
<reference evidence="1 2" key="1">
    <citation type="submission" date="2018-12" db="EMBL/GenBank/DDBJ databases">
        <title>Unveiling genomic diversity among members of the Bifidobacterium pseudolongum species, a widely distributed gut commensal of the animal kingdom.</title>
        <authorList>
            <person name="Lugli G.A."/>
            <person name="Duranti S."/>
            <person name="Albert K."/>
            <person name="Mancabelli L."/>
            <person name="Napoli S."/>
            <person name="Viappiani A."/>
            <person name="Anzalone R."/>
            <person name="Longhi G."/>
            <person name="Milani C."/>
            <person name="Turroni F."/>
            <person name="Alessandri G."/>
            <person name="Sela D.A."/>
            <person name="Van Sinderen D."/>
            <person name="Ventura M."/>
        </authorList>
    </citation>
    <scope>NUCLEOTIDE SEQUENCE [LARGE SCALE GENOMIC DNA]</scope>
    <source>
        <strain evidence="1 2">2093B</strain>
    </source>
</reference>
<comment type="caution">
    <text evidence="1">The sequence shown here is derived from an EMBL/GenBank/DDBJ whole genome shotgun (WGS) entry which is preliminary data.</text>
</comment>
<protein>
    <submittedName>
        <fullName evidence="1">Uncharacterized protein</fullName>
    </submittedName>
</protein>
<evidence type="ECO:0000313" key="1">
    <source>
        <dbReference type="EMBL" id="RYQ10456.1"/>
    </source>
</evidence>
<evidence type="ECO:0000313" key="2">
    <source>
        <dbReference type="Proteomes" id="UP000292568"/>
    </source>
</evidence>
<dbReference type="Proteomes" id="UP000292568">
    <property type="component" value="Unassembled WGS sequence"/>
</dbReference>
<dbReference type="AlphaFoldDB" id="A0A4Q5A0H2"/>
<name>A0A4Q5A0H2_9BIFI</name>
<proteinExistence type="predicted"/>